<dbReference type="OrthoDB" id="3687872at2"/>
<dbReference type="CDD" id="cd14686">
    <property type="entry name" value="bZIP"/>
    <property type="match status" value="1"/>
</dbReference>
<dbReference type="AlphaFoldDB" id="K0KCF2"/>
<dbReference type="BioCyc" id="SESP1179773:BN6_RS34965-MONOMER"/>
<dbReference type="PATRIC" id="fig|1179773.3.peg.7315"/>
<feature type="coiled-coil region" evidence="1">
    <location>
        <begin position="1"/>
        <end position="28"/>
    </location>
</feature>
<evidence type="ECO:0000313" key="3">
    <source>
        <dbReference type="Proteomes" id="UP000006281"/>
    </source>
</evidence>
<dbReference type="RefSeq" id="WP_015104585.1">
    <property type="nucleotide sequence ID" value="NC_019673.1"/>
</dbReference>
<dbReference type="EMBL" id="HE804045">
    <property type="protein sequence ID" value="CCH34474.1"/>
    <property type="molecule type" value="Genomic_DNA"/>
</dbReference>
<dbReference type="KEGG" id="sesp:BN6_72400"/>
<proteinExistence type="predicted"/>
<dbReference type="Proteomes" id="UP000006281">
    <property type="component" value="Chromosome"/>
</dbReference>
<accession>K0KCF2</accession>
<name>K0KCF2_SACES</name>
<keyword evidence="3" id="KW-1185">Reference proteome</keyword>
<evidence type="ECO:0000256" key="1">
    <source>
        <dbReference type="SAM" id="Coils"/>
    </source>
</evidence>
<organism evidence="2 3">
    <name type="scientific">Saccharothrix espanaensis (strain ATCC 51144 / DSM 44229 / JCM 9112 / NBRC 15066 / NRRL 15764)</name>
    <dbReference type="NCBI Taxonomy" id="1179773"/>
    <lineage>
        <taxon>Bacteria</taxon>
        <taxon>Bacillati</taxon>
        <taxon>Actinomycetota</taxon>
        <taxon>Actinomycetes</taxon>
        <taxon>Pseudonocardiales</taxon>
        <taxon>Pseudonocardiaceae</taxon>
        <taxon>Saccharothrix</taxon>
    </lineage>
</organism>
<gene>
    <name evidence="2" type="ordered locus">BN6_72400</name>
</gene>
<keyword evidence="1" id="KW-0175">Coiled coil</keyword>
<reference evidence="2 3" key="1">
    <citation type="journal article" date="2012" name="BMC Genomics">
        <title>Complete genome sequence of Saccharothrix espanaensis DSM 44229T and comparison to the other completely sequenced Pseudonocardiaceae.</title>
        <authorList>
            <person name="Strobel T."/>
            <person name="Al-Dilaimi A."/>
            <person name="Blom J."/>
            <person name="Gessner A."/>
            <person name="Kalinowski J."/>
            <person name="Luzhetska M."/>
            <person name="Puhler A."/>
            <person name="Szczepanowski R."/>
            <person name="Bechthold A."/>
            <person name="Ruckert C."/>
        </authorList>
    </citation>
    <scope>NUCLEOTIDE SEQUENCE [LARGE SCALE GENOMIC DNA]</scope>
    <source>
        <strain evidence="3">ATCC 51144 / DSM 44229 / JCM 9112 / NBRC 15066 / NRRL 15764</strain>
    </source>
</reference>
<sequence length="156" mass="16898">MFGAKRREEELEDRVAGLERQVAALSAQVEAVRPLLSDVARVAALTTAAQSAVTALERRAQPLGLDRPRTDGSLNTVYRADVLGFVAVYVDAGLTANVQLLVGRENPPTECVGVLDTGGERNCYAATIVRPGEHWLAKSTRKEPDPAFKVHFTPLF</sequence>
<protein>
    <submittedName>
        <fullName evidence="2">Uncharacterized protein</fullName>
    </submittedName>
</protein>
<evidence type="ECO:0000313" key="2">
    <source>
        <dbReference type="EMBL" id="CCH34474.1"/>
    </source>
</evidence>
<dbReference type="HOGENOM" id="CLU_1702975_0_0_11"/>